<name>A0A9D1EZK8_9BACT</name>
<comment type="caution">
    <text evidence="1">The sequence shown here is derived from an EMBL/GenBank/DDBJ whole genome shotgun (WGS) entry which is preliminary data.</text>
</comment>
<organism evidence="1 2">
    <name type="scientific">Candidatus Scatousia excrementigallinarum</name>
    <dbReference type="NCBI Taxonomy" id="2840935"/>
    <lineage>
        <taxon>Bacteria</taxon>
        <taxon>Candidatus Scatousia</taxon>
    </lineage>
</organism>
<accession>A0A9D1EZK8</accession>
<dbReference type="AlphaFoldDB" id="A0A9D1EZK8"/>
<protein>
    <submittedName>
        <fullName evidence="1">Uncharacterized protein</fullName>
    </submittedName>
</protein>
<proteinExistence type="predicted"/>
<dbReference type="Proteomes" id="UP000823928">
    <property type="component" value="Unassembled WGS sequence"/>
</dbReference>
<dbReference type="EMBL" id="DVIU01000178">
    <property type="protein sequence ID" value="HIS36743.1"/>
    <property type="molecule type" value="Genomic_DNA"/>
</dbReference>
<gene>
    <name evidence="1" type="ORF">IAC10_08970</name>
</gene>
<evidence type="ECO:0000313" key="1">
    <source>
        <dbReference type="EMBL" id="HIS36743.1"/>
    </source>
</evidence>
<reference evidence="1" key="2">
    <citation type="journal article" date="2021" name="PeerJ">
        <title>Extensive microbial diversity within the chicken gut microbiome revealed by metagenomics and culture.</title>
        <authorList>
            <person name="Gilroy R."/>
            <person name="Ravi A."/>
            <person name="Getino M."/>
            <person name="Pursley I."/>
            <person name="Horton D.L."/>
            <person name="Alikhan N.F."/>
            <person name="Baker D."/>
            <person name="Gharbi K."/>
            <person name="Hall N."/>
            <person name="Watson M."/>
            <person name="Adriaenssens E.M."/>
            <person name="Foster-Nyarko E."/>
            <person name="Jarju S."/>
            <person name="Secka A."/>
            <person name="Antonio M."/>
            <person name="Oren A."/>
            <person name="Chaudhuri R.R."/>
            <person name="La Ragione R."/>
            <person name="Hildebrand F."/>
            <person name="Pallen M.J."/>
        </authorList>
    </citation>
    <scope>NUCLEOTIDE SEQUENCE</scope>
    <source>
        <strain evidence="1">6276</strain>
    </source>
</reference>
<reference evidence="1" key="1">
    <citation type="submission" date="2020-10" db="EMBL/GenBank/DDBJ databases">
        <authorList>
            <person name="Gilroy R."/>
        </authorList>
    </citation>
    <scope>NUCLEOTIDE SEQUENCE</scope>
    <source>
        <strain evidence="1">6276</strain>
    </source>
</reference>
<evidence type="ECO:0000313" key="2">
    <source>
        <dbReference type="Proteomes" id="UP000823928"/>
    </source>
</evidence>
<sequence>MKEQELNTMMSVVADPIKNVYKINSRKDLEEIQRIIRIFNIAEEQHNKHTMLSIKNLATFRLVLSNN</sequence>